<feature type="transmembrane region" description="Helical" evidence="9">
    <location>
        <begin position="248"/>
        <end position="271"/>
    </location>
</feature>
<dbReference type="InterPro" id="IPR022357">
    <property type="entry name" value="MIP_CS"/>
</dbReference>
<comment type="function">
    <text evidence="7">Aquaglyceroporin that may modulate the water content and osmolytes during anhydrobiosis.</text>
</comment>
<dbReference type="PROSITE" id="PS00221">
    <property type="entry name" value="MIP"/>
    <property type="match status" value="1"/>
</dbReference>
<protein>
    <submittedName>
        <fullName evidence="10">Uncharacterized protein</fullName>
    </submittedName>
</protein>
<comment type="similarity">
    <text evidence="2 8">Belongs to the MIP/aquaporin (TC 1.A.8) family.</text>
</comment>
<dbReference type="InterPro" id="IPR000425">
    <property type="entry name" value="MIP"/>
</dbReference>
<dbReference type="GO" id="GO:0015254">
    <property type="term" value="F:glycerol channel activity"/>
    <property type="evidence" value="ECO:0007669"/>
    <property type="project" value="TreeGrafter"/>
</dbReference>
<dbReference type="NCBIfam" id="TIGR00861">
    <property type="entry name" value="MIP"/>
    <property type="match status" value="1"/>
</dbReference>
<sequence length="321" mass="34619">MEKLSEAIAHRLRIESSLIREVMAEFAGTLLFLLIGISANIQTASIVAIATQNNATQTTITQLHSSSHLGNQLGWGFGLALGVYLALQISGAHLNPAISFAQLLRGAISPLRFLLYIPAQLIGAFLGAALAFLGHFEDCSLIRSQRGDQELASQFATYPRDGLSIYGSILDQLFGTALLAAGLWAITDKRNRVPSGFIPLLAGLILTMISLTFGLNGGFAINPARDLGPRLFMLSIGLGWGMFSNNNFYFWIPLAVPFVGALIGAFVYNLLIGVHGLDEQIEISGANYPRENDRGYKEYNSNPASVGVTSHLVSYSSTINR</sequence>
<dbReference type="GO" id="GO:0016323">
    <property type="term" value="C:basolateral plasma membrane"/>
    <property type="evidence" value="ECO:0007669"/>
    <property type="project" value="TreeGrafter"/>
</dbReference>
<evidence type="ECO:0000256" key="4">
    <source>
        <dbReference type="ARBA" id="ARBA00022692"/>
    </source>
</evidence>
<feature type="transmembrane region" description="Helical" evidence="9">
    <location>
        <begin position="113"/>
        <end position="136"/>
    </location>
</feature>
<keyword evidence="3 8" id="KW-0813">Transport</keyword>
<feature type="transmembrane region" description="Helical" evidence="9">
    <location>
        <begin position="198"/>
        <end position="221"/>
    </location>
</feature>
<keyword evidence="6 9" id="KW-0472">Membrane</keyword>
<dbReference type="EMBL" id="CAJEWN010000008">
    <property type="protein sequence ID" value="CAD2129676.1"/>
    <property type="molecule type" value="Genomic_DNA"/>
</dbReference>
<evidence type="ECO:0000256" key="7">
    <source>
        <dbReference type="ARBA" id="ARBA00045280"/>
    </source>
</evidence>
<evidence type="ECO:0000256" key="1">
    <source>
        <dbReference type="ARBA" id="ARBA00004141"/>
    </source>
</evidence>
<evidence type="ECO:0000256" key="2">
    <source>
        <dbReference type="ARBA" id="ARBA00006175"/>
    </source>
</evidence>
<accession>A0A6V7TR94</accession>
<evidence type="ECO:0000256" key="6">
    <source>
        <dbReference type="ARBA" id="ARBA00023136"/>
    </source>
</evidence>
<feature type="transmembrane region" description="Helical" evidence="9">
    <location>
        <begin position="165"/>
        <end position="186"/>
    </location>
</feature>
<gene>
    <name evidence="10" type="ORF">MENT_LOCUS2713</name>
</gene>
<evidence type="ECO:0000256" key="5">
    <source>
        <dbReference type="ARBA" id="ARBA00022989"/>
    </source>
</evidence>
<keyword evidence="5 9" id="KW-1133">Transmembrane helix</keyword>
<dbReference type="InterPro" id="IPR023271">
    <property type="entry name" value="Aquaporin-like"/>
</dbReference>
<evidence type="ECO:0000313" key="11">
    <source>
        <dbReference type="Proteomes" id="UP000580250"/>
    </source>
</evidence>
<dbReference type="GO" id="GO:0015250">
    <property type="term" value="F:water channel activity"/>
    <property type="evidence" value="ECO:0007669"/>
    <property type="project" value="TreeGrafter"/>
</dbReference>
<dbReference type="PANTHER" id="PTHR43829:SF4">
    <property type="entry name" value="AQUAPORIN-9"/>
    <property type="match status" value="1"/>
</dbReference>
<comment type="subcellular location">
    <subcellularLocation>
        <location evidence="1">Membrane</location>
        <topology evidence="1">Multi-pass membrane protein</topology>
    </subcellularLocation>
</comment>
<evidence type="ECO:0000313" key="10">
    <source>
        <dbReference type="EMBL" id="CAD2129676.1"/>
    </source>
</evidence>
<evidence type="ECO:0000256" key="9">
    <source>
        <dbReference type="SAM" id="Phobius"/>
    </source>
</evidence>
<dbReference type="Pfam" id="PF00230">
    <property type="entry name" value="MIP"/>
    <property type="match status" value="1"/>
</dbReference>
<dbReference type="PANTHER" id="PTHR43829">
    <property type="entry name" value="AQUAPORIN OR AQUAGLYCEROPORIN RELATED"/>
    <property type="match status" value="1"/>
</dbReference>
<keyword evidence="4 8" id="KW-0812">Transmembrane</keyword>
<dbReference type="OrthoDB" id="3222at2759"/>
<dbReference type="PRINTS" id="PR00783">
    <property type="entry name" value="MINTRINSICP"/>
</dbReference>
<organism evidence="10 11">
    <name type="scientific">Meloidogyne enterolobii</name>
    <name type="common">Root-knot nematode worm</name>
    <name type="synonym">Meloidogyne mayaguensis</name>
    <dbReference type="NCBI Taxonomy" id="390850"/>
    <lineage>
        <taxon>Eukaryota</taxon>
        <taxon>Metazoa</taxon>
        <taxon>Ecdysozoa</taxon>
        <taxon>Nematoda</taxon>
        <taxon>Chromadorea</taxon>
        <taxon>Rhabditida</taxon>
        <taxon>Tylenchina</taxon>
        <taxon>Tylenchomorpha</taxon>
        <taxon>Tylenchoidea</taxon>
        <taxon>Meloidogynidae</taxon>
        <taxon>Meloidogyninae</taxon>
        <taxon>Meloidogyne</taxon>
    </lineage>
</organism>
<evidence type="ECO:0000256" key="3">
    <source>
        <dbReference type="ARBA" id="ARBA00022448"/>
    </source>
</evidence>
<name>A0A6V7TR94_MELEN</name>
<comment type="caution">
    <text evidence="10">The sequence shown here is derived from an EMBL/GenBank/DDBJ whole genome shotgun (WGS) entry which is preliminary data.</text>
</comment>
<dbReference type="Proteomes" id="UP000580250">
    <property type="component" value="Unassembled WGS sequence"/>
</dbReference>
<dbReference type="PRINTS" id="PR02019">
    <property type="entry name" value="AQUAPORIN7"/>
</dbReference>
<reference evidence="10 11" key="1">
    <citation type="submission" date="2020-08" db="EMBL/GenBank/DDBJ databases">
        <authorList>
            <person name="Koutsovoulos G."/>
            <person name="Danchin GJ E."/>
        </authorList>
    </citation>
    <scope>NUCLEOTIDE SEQUENCE [LARGE SCALE GENOMIC DNA]</scope>
</reference>
<dbReference type="SUPFAM" id="SSF81338">
    <property type="entry name" value="Aquaporin-like"/>
    <property type="match status" value="1"/>
</dbReference>
<dbReference type="InterPro" id="IPR050363">
    <property type="entry name" value="MIP/Aquaporin"/>
</dbReference>
<proteinExistence type="inferred from homology"/>
<dbReference type="AlphaFoldDB" id="A0A6V7TR94"/>
<feature type="transmembrane region" description="Helical" evidence="9">
    <location>
        <begin position="73"/>
        <end position="92"/>
    </location>
</feature>
<evidence type="ECO:0000256" key="8">
    <source>
        <dbReference type="RuleBase" id="RU000477"/>
    </source>
</evidence>
<feature type="transmembrane region" description="Helical" evidence="9">
    <location>
        <begin position="21"/>
        <end position="41"/>
    </location>
</feature>
<dbReference type="Gene3D" id="1.20.1080.10">
    <property type="entry name" value="Glycerol uptake facilitator protein"/>
    <property type="match status" value="1"/>
</dbReference>